<dbReference type="Gene3D" id="3.40.50.12780">
    <property type="entry name" value="N-terminal domain of ligase-like"/>
    <property type="match status" value="1"/>
</dbReference>
<sequence length="711" mass="78123">MTDNDAEGLTPLWEHNDPSSTNMYRFMERVNEKHGLNFKTYKELYAWSVTDLPTFWEEVWHFTGIKASTPYEKVLDASAPMFPPPAFFEGAHLNFAENLLFPPSNPPADDVAVFEVTEIDRRTVSWGQLRERVRECQSALQHGLGVRPGDRVAGFVGNHANTLVAALASISLGAIWTAVSPDFGVQGVLERLRQIEPTVLFADSASFYNGKVHPALPKVAEIAADLPSLKAAVIFRSISGLDVDISSVKVLYGEVLTYNDFLQRSRPSELIFEQLPPNHPIYILYSSGTTGAPKCICHGAIGTLIQHKKELFIHGDVGPGSRILYYTTTAWMMWHWLVTSLASGAALVLYDGSPFRSRAVLAKESINGNPVLEQEDATPTSIPDDYAMAKLISELKITHFGTSAKYLSLLEQKQLDPRSHPSLDLTSLQAIYSTGSPLPPSTFRYIYRVFPPSLNLASITGGTDIVSLFGAPNPLLAVYPGEIQAPGLGMAIRAFEPDRTDVTDRGTEGDLVCTAPFPCQPVGFWARDADGSSGIHTATGIAKYRAAYFELFPGVWHHGDFVRFNPRTGPGLVMLGRSDGVLKPAGVRFGSAEIYNVVLKGFGSEVADALCIGRRRAEDADEEVVLFLKMEKGKQLDEGLRERVKRTIRGELSARHVPAIVDECVEIPVTTNGKKIEGAVKQILSGMNIKLSASVSNPECLEFYREWARTH</sequence>
<accession>A0A6G1G9X6</accession>
<keyword evidence="5" id="KW-1185">Reference proteome</keyword>
<dbReference type="InterPro" id="IPR045851">
    <property type="entry name" value="AMP-bd_C_sf"/>
</dbReference>
<dbReference type="NCBIfam" id="NF002937">
    <property type="entry name" value="PRK03584.1"/>
    <property type="match status" value="1"/>
</dbReference>
<dbReference type="InterPro" id="IPR042099">
    <property type="entry name" value="ANL_N_sf"/>
</dbReference>
<name>A0A6G1G9X6_9PEZI</name>
<reference evidence="6" key="2">
    <citation type="submission" date="2020-04" db="EMBL/GenBank/DDBJ databases">
        <authorList>
            <consortium name="NCBI Genome Project"/>
        </authorList>
    </citation>
    <scope>NUCLEOTIDE SEQUENCE</scope>
    <source>
        <strain evidence="6">CBS 781.70</strain>
    </source>
</reference>
<dbReference type="AlphaFoldDB" id="A0A6G1G9X6"/>
<dbReference type="RefSeq" id="XP_033536509.1">
    <property type="nucleotide sequence ID" value="XM_033682455.1"/>
</dbReference>
<evidence type="ECO:0000313" key="5">
    <source>
        <dbReference type="Proteomes" id="UP000504638"/>
    </source>
</evidence>
<comment type="similarity">
    <text evidence="1">Belongs to the ATP-dependent AMP-binding enzyme family.</text>
</comment>
<reference evidence="4 6" key="1">
    <citation type="submission" date="2020-01" db="EMBL/GenBank/DDBJ databases">
        <authorList>
            <consortium name="DOE Joint Genome Institute"/>
            <person name="Haridas S."/>
            <person name="Albert R."/>
            <person name="Binder M."/>
            <person name="Bloem J."/>
            <person name="Labutti K."/>
            <person name="Salamov A."/>
            <person name="Andreopoulos B."/>
            <person name="Baker S.E."/>
            <person name="Barry K."/>
            <person name="Bills G."/>
            <person name="Bluhm B.H."/>
            <person name="Cannon C."/>
            <person name="Castanera R."/>
            <person name="Culley D.E."/>
            <person name="Daum C."/>
            <person name="Ezra D."/>
            <person name="Gonzalez J.B."/>
            <person name="Henrissat B."/>
            <person name="Kuo A."/>
            <person name="Liang C."/>
            <person name="Lipzen A."/>
            <person name="Lutzoni F."/>
            <person name="Magnuson J."/>
            <person name="Mondo S."/>
            <person name="Nolan M."/>
            <person name="Ohm R."/>
            <person name="Pangilinan J."/>
            <person name="Park H.-J."/>
            <person name="Ramirez L."/>
            <person name="Alfaro M."/>
            <person name="Sun H."/>
            <person name="Tritt A."/>
            <person name="Yoshinaga Y."/>
            <person name="Zwiers L.-H."/>
            <person name="Turgeon B.G."/>
            <person name="Goodwin S.B."/>
            <person name="Spatafora J.W."/>
            <person name="Crous P.W."/>
            <person name="Grigoriev I.V."/>
        </authorList>
    </citation>
    <scope>NUCLEOTIDE SEQUENCE</scope>
    <source>
        <strain evidence="4 6">CBS 781.70</strain>
    </source>
</reference>
<reference evidence="6" key="3">
    <citation type="submission" date="2025-04" db="UniProtKB">
        <authorList>
            <consortium name="RefSeq"/>
        </authorList>
    </citation>
    <scope>IDENTIFICATION</scope>
    <source>
        <strain evidence="6">CBS 781.70</strain>
    </source>
</reference>
<dbReference type="EMBL" id="ML975152">
    <property type="protein sequence ID" value="KAF1814878.1"/>
    <property type="molecule type" value="Genomic_DNA"/>
</dbReference>
<dbReference type="Gene3D" id="3.30.300.30">
    <property type="match status" value="1"/>
</dbReference>
<dbReference type="PANTHER" id="PTHR42921:SF1">
    <property type="entry name" value="ACETOACETYL-COA SYNTHETASE"/>
    <property type="match status" value="1"/>
</dbReference>
<protein>
    <submittedName>
        <fullName evidence="4 6">Acetoacetyl-CoA synthetase-like protein</fullName>
    </submittedName>
</protein>
<feature type="domain" description="Acetyl-coenzyme A synthetase N-terminal" evidence="3">
    <location>
        <begin position="41"/>
        <end position="98"/>
    </location>
</feature>
<dbReference type="InterPro" id="IPR020845">
    <property type="entry name" value="AMP-binding_CS"/>
</dbReference>
<dbReference type="PROSITE" id="PS00455">
    <property type="entry name" value="AMP_BINDING"/>
    <property type="match status" value="1"/>
</dbReference>
<evidence type="ECO:0000313" key="4">
    <source>
        <dbReference type="EMBL" id="KAF1814878.1"/>
    </source>
</evidence>
<organism evidence="4">
    <name type="scientific">Eremomyces bilateralis CBS 781.70</name>
    <dbReference type="NCBI Taxonomy" id="1392243"/>
    <lineage>
        <taxon>Eukaryota</taxon>
        <taxon>Fungi</taxon>
        <taxon>Dikarya</taxon>
        <taxon>Ascomycota</taxon>
        <taxon>Pezizomycotina</taxon>
        <taxon>Dothideomycetes</taxon>
        <taxon>Dothideomycetes incertae sedis</taxon>
        <taxon>Eremomycetales</taxon>
        <taxon>Eremomycetaceae</taxon>
        <taxon>Eremomyces</taxon>
    </lineage>
</organism>
<dbReference type="Pfam" id="PF16177">
    <property type="entry name" value="ACAS_N"/>
    <property type="match status" value="1"/>
</dbReference>
<gene>
    <name evidence="4 6" type="ORF">P152DRAFT_505842</name>
</gene>
<dbReference type="InterPro" id="IPR032387">
    <property type="entry name" value="ACAS_N"/>
</dbReference>
<dbReference type="GeneID" id="54423025"/>
<evidence type="ECO:0000313" key="6">
    <source>
        <dbReference type="RefSeq" id="XP_033536509.1"/>
    </source>
</evidence>
<dbReference type="Pfam" id="PF00501">
    <property type="entry name" value="AMP-binding"/>
    <property type="match status" value="1"/>
</dbReference>
<feature type="domain" description="AMP-dependent synthetase/ligase" evidence="2">
    <location>
        <begin position="107"/>
        <end position="361"/>
    </location>
</feature>
<dbReference type="OrthoDB" id="10253869at2759"/>
<evidence type="ECO:0000256" key="1">
    <source>
        <dbReference type="ARBA" id="ARBA00006432"/>
    </source>
</evidence>
<proteinExistence type="inferred from homology"/>
<evidence type="ECO:0000259" key="2">
    <source>
        <dbReference type="Pfam" id="PF00501"/>
    </source>
</evidence>
<evidence type="ECO:0000259" key="3">
    <source>
        <dbReference type="Pfam" id="PF16177"/>
    </source>
</evidence>
<dbReference type="GO" id="GO:0030729">
    <property type="term" value="F:acetoacetate-CoA ligase activity"/>
    <property type="evidence" value="ECO:0007669"/>
    <property type="project" value="TreeGrafter"/>
</dbReference>
<dbReference type="Proteomes" id="UP000504638">
    <property type="component" value="Unplaced"/>
</dbReference>
<dbReference type="InterPro" id="IPR000873">
    <property type="entry name" value="AMP-dep_synth/lig_dom"/>
</dbReference>
<dbReference type="PANTHER" id="PTHR42921">
    <property type="entry name" value="ACETOACETYL-COA SYNTHETASE"/>
    <property type="match status" value="1"/>
</dbReference>
<dbReference type="SUPFAM" id="SSF56801">
    <property type="entry name" value="Acetyl-CoA synthetase-like"/>
    <property type="match status" value="1"/>
</dbReference>